<dbReference type="InterPro" id="IPR052664">
    <property type="entry name" value="BTB-MATH_domain_protein"/>
</dbReference>
<evidence type="ECO:0000313" key="2">
    <source>
        <dbReference type="EMBL" id="PIC49081.1"/>
    </source>
</evidence>
<dbReference type="InterPro" id="IPR011333">
    <property type="entry name" value="SKP1/BTB/POZ_sf"/>
</dbReference>
<gene>
    <name evidence="2" type="primary">Cnig_chr_II.g7806</name>
    <name evidence="2" type="ORF">B9Z55_007806</name>
</gene>
<reference evidence="3" key="1">
    <citation type="submission" date="2017-10" db="EMBL/GenBank/DDBJ databases">
        <title>Rapid genome shrinkage in a self-fertile nematode reveals novel sperm competition proteins.</title>
        <authorList>
            <person name="Yin D."/>
            <person name="Schwarz E.M."/>
            <person name="Thomas C.G."/>
            <person name="Felde R.L."/>
            <person name="Korf I.F."/>
            <person name="Cutter A.D."/>
            <person name="Schartner C.M."/>
            <person name="Ralston E.J."/>
            <person name="Meyer B.J."/>
            <person name="Haag E.S."/>
        </authorList>
    </citation>
    <scope>NUCLEOTIDE SEQUENCE [LARGE SCALE GENOMIC DNA]</scope>
    <source>
        <strain evidence="3">JU1422</strain>
    </source>
</reference>
<evidence type="ECO:0000313" key="3">
    <source>
        <dbReference type="Proteomes" id="UP000230233"/>
    </source>
</evidence>
<dbReference type="Pfam" id="PF00917">
    <property type="entry name" value="MATH"/>
    <property type="match status" value="1"/>
</dbReference>
<dbReference type="InterPro" id="IPR002083">
    <property type="entry name" value="MATH/TRAF_dom"/>
</dbReference>
<dbReference type="SUPFAM" id="SSF49599">
    <property type="entry name" value="TRAF domain-like"/>
    <property type="match status" value="1"/>
</dbReference>
<organism evidence="2 3">
    <name type="scientific">Caenorhabditis nigoni</name>
    <dbReference type="NCBI Taxonomy" id="1611254"/>
    <lineage>
        <taxon>Eukaryota</taxon>
        <taxon>Metazoa</taxon>
        <taxon>Ecdysozoa</taxon>
        <taxon>Nematoda</taxon>
        <taxon>Chromadorea</taxon>
        <taxon>Rhabditida</taxon>
        <taxon>Rhabditina</taxon>
        <taxon>Rhabditomorpha</taxon>
        <taxon>Rhabditoidea</taxon>
        <taxon>Rhabditidae</taxon>
        <taxon>Peloderinae</taxon>
        <taxon>Caenorhabditis</taxon>
    </lineage>
</organism>
<dbReference type="InterPro" id="IPR000210">
    <property type="entry name" value="BTB/POZ_dom"/>
</dbReference>
<comment type="caution">
    <text evidence="2">The sequence shown here is derived from an EMBL/GenBank/DDBJ whole genome shotgun (WGS) entry which is preliminary data.</text>
</comment>
<dbReference type="AlphaFoldDB" id="A0A2G5VBN5"/>
<dbReference type="EMBL" id="PDUG01000002">
    <property type="protein sequence ID" value="PIC49081.1"/>
    <property type="molecule type" value="Genomic_DNA"/>
</dbReference>
<proteinExistence type="predicted"/>
<keyword evidence="3" id="KW-1185">Reference proteome</keyword>
<dbReference type="SMART" id="SM00061">
    <property type="entry name" value="MATH"/>
    <property type="match status" value="1"/>
</dbReference>
<dbReference type="SMART" id="SM00225">
    <property type="entry name" value="BTB"/>
    <property type="match status" value="1"/>
</dbReference>
<dbReference type="CDD" id="cd00121">
    <property type="entry name" value="MATH"/>
    <property type="match status" value="1"/>
</dbReference>
<sequence>MSEKEFTLKYEFQNVGKLEHGQGFVSPKEEHFGLNWCMGIQKWGDVLRMYFFAYGLYGNQKIYVDYTKKIFSRYKEHTHSISGSNPLKYNYWPCPLIDWGNLKSDFLNDGKLDAEIHLKITEMVGFPGFPMVPMKKKVAPLPRKELRSFGEEMKQFSDVVLKVEDRKFYVSKLTLSSQSLYFANLFLGQSEKSEIELKDVNPDDFQYYLEVIYAEDAINDDTVVRILQIADVHQTPLAIKKCEKYLIKESKMELKRKLELAGKYKLEELKKMCLDQIKSNKKRTFSSLFKKLLTK</sequence>
<name>A0A2G5VBN5_9PELO</name>
<dbReference type="PANTHER" id="PTHR22743">
    <property type="entry name" value="MEPRIN/TRAF-LIKE MATH FAMILY-C.ELEGANS"/>
    <property type="match status" value="1"/>
</dbReference>
<protein>
    <recommendedName>
        <fullName evidence="1">BTB domain-containing protein</fullName>
    </recommendedName>
</protein>
<dbReference type="Pfam" id="PF00651">
    <property type="entry name" value="BTB"/>
    <property type="match status" value="1"/>
</dbReference>
<evidence type="ECO:0000259" key="1">
    <source>
        <dbReference type="PROSITE" id="PS50097"/>
    </source>
</evidence>
<dbReference type="CDD" id="cd18186">
    <property type="entry name" value="BTB_POZ_ZBTB_KLHL-like"/>
    <property type="match status" value="1"/>
</dbReference>
<feature type="domain" description="BTB" evidence="1">
    <location>
        <begin position="157"/>
        <end position="221"/>
    </location>
</feature>
<accession>A0A2G5VBN5</accession>
<dbReference type="PANTHER" id="PTHR22743:SF165">
    <property type="entry name" value="BTB AND MATH DOMAIN CONTAINING-RELATED"/>
    <property type="match status" value="1"/>
</dbReference>
<dbReference type="Gene3D" id="3.30.710.10">
    <property type="entry name" value="Potassium Channel Kv1.1, Chain A"/>
    <property type="match status" value="1"/>
</dbReference>
<dbReference type="Proteomes" id="UP000230233">
    <property type="component" value="Chromosome II"/>
</dbReference>
<dbReference type="SUPFAM" id="SSF54695">
    <property type="entry name" value="POZ domain"/>
    <property type="match status" value="1"/>
</dbReference>
<dbReference type="PROSITE" id="PS50097">
    <property type="entry name" value="BTB"/>
    <property type="match status" value="1"/>
</dbReference>